<keyword evidence="3" id="KW-1185">Reference proteome</keyword>
<evidence type="ECO:0000313" key="3">
    <source>
        <dbReference type="Proteomes" id="UP000514713"/>
    </source>
</evidence>
<dbReference type="KEGG" id="ned:HUN01_31955"/>
<proteinExistence type="predicted"/>
<dbReference type="RefSeq" id="WP_181929531.1">
    <property type="nucleotide sequence ID" value="NZ_CP054698.1"/>
</dbReference>
<organism evidence="2 3">
    <name type="scientific">Nostoc edaphicum CCNP1411</name>
    <dbReference type="NCBI Taxonomy" id="1472755"/>
    <lineage>
        <taxon>Bacteria</taxon>
        <taxon>Bacillati</taxon>
        <taxon>Cyanobacteriota</taxon>
        <taxon>Cyanophyceae</taxon>
        <taxon>Nostocales</taxon>
        <taxon>Nostocaceae</taxon>
        <taxon>Nostoc</taxon>
    </lineage>
</organism>
<sequence>MKKNYVLLTYALLICTAAPQKVLADEVWKTEEYKVVYQEDRNKTAVWRYGRDGVIFIDGLAGVFNNRGSYNGYWVQKSSSVRCDTYREGADGKPTYHWGRFKVTFIDSKFPSRWKADISLCDRNPVMTLNGTPVTQ</sequence>
<accession>A0A7D7LJ07</accession>
<protein>
    <submittedName>
        <fullName evidence="2">Uncharacterized protein</fullName>
    </submittedName>
</protein>
<feature type="chain" id="PRO_5028870936" evidence="1">
    <location>
        <begin position="25"/>
        <end position="136"/>
    </location>
</feature>
<feature type="signal peptide" evidence="1">
    <location>
        <begin position="1"/>
        <end position="24"/>
    </location>
</feature>
<reference evidence="3" key="1">
    <citation type="submission" date="2020-06" db="EMBL/GenBank/DDBJ databases">
        <title>Nostoc edaphicum CCNP1411 genome.</title>
        <authorList>
            <person name="Fidor A."/>
            <person name="Grabski M."/>
            <person name="Gawor J."/>
            <person name="Gromadka R."/>
            <person name="Wegrzyn G."/>
            <person name="Mazur-Marzec H."/>
        </authorList>
    </citation>
    <scope>NUCLEOTIDE SEQUENCE [LARGE SCALE GENOMIC DNA]</scope>
    <source>
        <strain evidence="3">CCNP1411</strain>
    </source>
</reference>
<dbReference type="EMBL" id="CP054698">
    <property type="protein sequence ID" value="QMS91991.1"/>
    <property type="molecule type" value="Genomic_DNA"/>
</dbReference>
<dbReference type="AlphaFoldDB" id="A0A7D7LJ07"/>
<evidence type="ECO:0000313" key="2">
    <source>
        <dbReference type="EMBL" id="QMS91991.1"/>
    </source>
</evidence>
<dbReference type="Proteomes" id="UP000514713">
    <property type="component" value="Chromosome"/>
</dbReference>
<gene>
    <name evidence="2" type="ORF">HUN01_31955</name>
</gene>
<keyword evidence="1" id="KW-0732">Signal</keyword>
<name>A0A7D7LJ07_9NOSO</name>
<evidence type="ECO:0000256" key="1">
    <source>
        <dbReference type="SAM" id="SignalP"/>
    </source>
</evidence>